<dbReference type="RefSeq" id="WP_022526424.1">
    <property type="nucleotide sequence ID" value="NZ_CP118029.1"/>
</dbReference>
<evidence type="ECO:0000313" key="4">
    <source>
        <dbReference type="EMBL" id="RGT60360.1"/>
    </source>
</evidence>
<evidence type="ECO:0000313" key="3">
    <source>
        <dbReference type="EMBL" id="MCW1071679.1"/>
    </source>
</evidence>
<dbReference type="Proteomes" id="UP001208853">
    <property type="component" value="Unassembled WGS sequence"/>
</dbReference>
<feature type="transmembrane region" description="Helical" evidence="1">
    <location>
        <begin position="26"/>
        <end position="49"/>
    </location>
</feature>
<evidence type="ECO:0000313" key="2">
    <source>
        <dbReference type="EMBL" id="MCW1042303.1"/>
    </source>
</evidence>
<gene>
    <name evidence="4" type="ORF">DWX18_07420</name>
    <name evidence="2" type="ORF">OJ597_07600</name>
    <name evidence="3" type="ORF">OJ930_01135</name>
</gene>
<keyword evidence="1" id="KW-0812">Transmembrane</keyword>
<comment type="caution">
    <text evidence="4">The sequence shown here is derived from an EMBL/GenBank/DDBJ whole genome shotgun (WGS) entry which is preliminary data.</text>
</comment>
<evidence type="ECO:0000256" key="1">
    <source>
        <dbReference type="SAM" id="Phobius"/>
    </source>
</evidence>
<feature type="transmembrane region" description="Helical" evidence="1">
    <location>
        <begin position="157"/>
        <end position="176"/>
    </location>
</feature>
<dbReference type="Pfam" id="PF04854">
    <property type="entry name" value="DUF624"/>
    <property type="match status" value="1"/>
</dbReference>
<evidence type="ECO:0000313" key="5">
    <source>
        <dbReference type="Proteomes" id="UP000284046"/>
    </source>
</evidence>
<reference evidence="2 6" key="2">
    <citation type="submission" date="2022-10" db="EMBL/GenBank/DDBJ databases">
        <title>Comparative genomic study of S. anginosus.</title>
        <authorList>
            <person name="Prasad A."/>
            <person name="Ene A."/>
            <person name="Jablonska S."/>
            <person name="Du J."/>
            <person name="Wolfe A.J."/>
            <person name="Putonti C."/>
        </authorList>
    </citation>
    <scope>NUCLEOTIDE SEQUENCE</scope>
    <source>
        <strain evidence="3">UMB6888</strain>
        <strain evidence="2 6">UMB9231</strain>
    </source>
</reference>
<evidence type="ECO:0000313" key="6">
    <source>
        <dbReference type="Proteomes" id="UP001526076"/>
    </source>
</evidence>
<dbReference type="EMBL" id="JAPAHU010000012">
    <property type="protein sequence ID" value="MCW1042303.1"/>
    <property type="molecule type" value="Genomic_DNA"/>
</dbReference>
<dbReference type="EMBL" id="QRWZ01000009">
    <property type="protein sequence ID" value="RGT60360.1"/>
    <property type="molecule type" value="Genomic_DNA"/>
</dbReference>
<keyword evidence="6" id="KW-1185">Reference proteome</keyword>
<proteinExistence type="predicted"/>
<dbReference type="EMBL" id="JAPAIK010000004">
    <property type="protein sequence ID" value="MCW1071679.1"/>
    <property type="molecule type" value="Genomic_DNA"/>
</dbReference>
<name>A0A2I1UTG6_STRAP</name>
<feature type="transmembrane region" description="Helical" evidence="1">
    <location>
        <begin position="86"/>
        <end position="105"/>
    </location>
</feature>
<feature type="transmembrane region" description="Helical" evidence="1">
    <location>
        <begin position="117"/>
        <end position="137"/>
    </location>
</feature>
<sequence>MEKRGSQLIRSIFDTDNFFMKICEKILDLVTVNLIFLLSCLPIVTIGIAKVSLYQTLFAIKGARRVKVTATYVQAFRKNWKVGLKLSLLELLIVGISLFDLLLFWRQETMPFQMLKATCIGVIIFASLLFLCVYPLAAKFEMTVKDLLQTGLIMVSLHFLWFFLMIALLAVIVFLLSSSGFVLLLGFTLFVLVGFAALGFLQLPIMETIFNKYKR</sequence>
<dbReference type="Proteomes" id="UP000284046">
    <property type="component" value="Unassembled WGS sequence"/>
</dbReference>
<dbReference type="InterPro" id="IPR006938">
    <property type="entry name" value="DUF624"/>
</dbReference>
<keyword evidence="1" id="KW-1133">Transmembrane helix</keyword>
<feature type="transmembrane region" description="Helical" evidence="1">
    <location>
        <begin position="183"/>
        <end position="205"/>
    </location>
</feature>
<protein>
    <submittedName>
        <fullName evidence="4">DUF624 domain-containing protein</fullName>
    </submittedName>
</protein>
<accession>A0A2I1UTG6</accession>
<organism evidence="4 5">
    <name type="scientific">Streptococcus anginosus</name>
    <dbReference type="NCBI Taxonomy" id="1328"/>
    <lineage>
        <taxon>Bacteria</taxon>
        <taxon>Bacillati</taxon>
        <taxon>Bacillota</taxon>
        <taxon>Bacilli</taxon>
        <taxon>Lactobacillales</taxon>
        <taxon>Streptococcaceae</taxon>
        <taxon>Streptococcus</taxon>
        <taxon>Streptococcus anginosus group</taxon>
    </lineage>
</organism>
<reference evidence="4 5" key="1">
    <citation type="submission" date="2018-08" db="EMBL/GenBank/DDBJ databases">
        <title>A genome reference for cultivated species of the human gut microbiota.</title>
        <authorList>
            <person name="Zou Y."/>
            <person name="Xue W."/>
            <person name="Luo G."/>
        </authorList>
    </citation>
    <scope>NUCLEOTIDE SEQUENCE [LARGE SCALE GENOMIC DNA]</scope>
    <source>
        <strain evidence="4 5">AF18-38</strain>
    </source>
</reference>
<keyword evidence="1" id="KW-0472">Membrane</keyword>
<dbReference type="Proteomes" id="UP001526076">
    <property type="component" value="Unassembled WGS sequence"/>
</dbReference>
<dbReference type="AlphaFoldDB" id="A0A2I1UTG6"/>